<organism evidence="1 2">
    <name type="scientific">Bacteroides faecis</name>
    <dbReference type="NCBI Taxonomy" id="674529"/>
    <lineage>
        <taxon>Bacteria</taxon>
        <taxon>Pseudomonadati</taxon>
        <taxon>Bacteroidota</taxon>
        <taxon>Bacteroidia</taxon>
        <taxon>Bacteroidales</taxon>
        <taxon>Bacteroidaceae</taxon>
        <taxon>Bacteroides</taxon>
    </lineage>
</organism>
<accession>A0A174MXV9</accession>
<evidence type="ECO:0000313" key="1">
    <source>
        <dbReference type="EMBL" id="CUP39901.1"/>
    </source>
</evidence>
<reference evidence="1 2" key="1">
    <citation type="submission" date="2015-09" db="EMBL/GenBank/DDBJ databases">
        <authorList>
            <consortium name="Pathogen Informatics"/>
        </authorList>
    </citation>
    <scope>NUCLEOTIDE SEQUENCE [LARGE SCALE GENOMIC DNA]</scope>
    <source>
        <strain evidence="1 2">2789STDY5834846</strain>
    </source>
</reference>
<proteinExistence type="predicted"/>
<dbReference type="AlphaFoldDB" id="A0A174MXV9"/>
<evidence type="ECO:0000313" key="2">
    <source>
        <dbReference type="Proteomes" id="UP000095606"/>
    </source>
</evidence>
<gene>
    <name evidence="1" type="ORF">ERS852461_02486</name>
</gene>
<sequence length="47" mass="5487">MLLTRNSGCKDTVFLLIDKYFLFFSYEYLLGYRNRMASKAQAPMVNG</sequence>
<name>A0A174MXV9_9BACE</name>
<dbReference type="EMBL" id="CZAE01000011">
    <property type="protein sequence ID" value="CUP39901.1"/>
    <property type="molecule type" value="Genomic_DNA"/>
</dbReference>
<protein>
    <submittedName>
        <fullName evidence="1">Uncharacterized protein</fullName>
    </submittedName>
</protein>
<dbReference type="Proteomes" id="UP000095606">
    <property type="component" value="Unassembled WGS sequence"/>
</dbReference>